<dbReference type="Pfam" id="PF23636">
    <property type="entry name" value="DUF7144"/>
    <property type="match status" value="1"/>
</dbReference>
<evidence type="ECO:0000256" key="1">
    <source>
        <dbReference type="SAM" id="Phobius"/>
    </source>
</evidence>
<feature type="domain" description="DUF7144" evidence="2">
    <location>
        <begin position="8"/>
        <end position="123"/>
    </location>
</feature>
<keyword evidence="1" id="KW-0472">Membrane</keyword>
<feature type="transmembrane region" description="Helical" evidence="1">
    <location>
        <begin position="49"/>
        <end position="71"/>
    </location>
</feature>
<organism evidence="3 4">
    <name type="scientific">Paraconexibacter algicola</name>
    <dbReference type="NCBI Taxonomy" id="2133960"/>
    <lineage>
        <taxon>Bacteria</taxon>
        <taxon>Bacillati</taxon>
        <taxon>Actinomycetota</taxon>
        <taxon>Thermoleophilia</taxon>
        <taxon>Solirubrobacterales</taxon>
        <taxon>Paraconexibacteraceae</taxon>
        <taxon>Paraconexibacter</taxon>
    </lineage>
</organism>
<proteinExistence type="predicted"/>
<dbReference type="Proteomes" id="UP000240739">
    <property type="component" value="Unassembled WGS sequence"/>
</dbReference>
<reference evidence="3 4" key="1">
    <citation type="submission" date="2018-03" db="EMBL/GenBank/DDBJ databases">
        <title>Aquarubrobacter algicola gen. nov., sp. nov., a novel actinobacterium isolated from shallow eutrophic lake during the end of cyanobacterial harmful algal blooms.</title>
        <authorList>
            <person name="Chun S.J."/>
        </authorList>
    </citation>
    <scope>NUCLEOTIDE SEQUENCE [LARGE SCALE GENOMIC DNA]</scope>
    <source>
        <strain evidence="3 4">Seoho-28</strain>
    </source>
</reference>
<evidence type="ECO:0000313" key="3">
    <source>
        <dbReference type="EMBL" id="PTL56289.1"/>
    </source>
</evidence>
<keyword evidence="1" id="KW-1133">Transmembrane helix</keyword>
<dbReference type="AlphaFoldDB" id="A0A2T4UES2"/>
<dbReference type="EMBL" id="PYYB01000002">
    <property type="protein sequence ID" value="PTL56289.1"/>
    <property type="molecule type" value="Genomic_DNA"/>
</dbReference>
<sequence length="136" mass="14560">MTTAHRWGVALLAVAGGLQVVYGLAAVSGYGPLRESVRDIESNPNYGKLYFSLAVWGVLLLLVGSACVWSARKLQHDARHARMGGLCAALVGLGLAFFTLAIFHVASLVSVVLLLMTLYVLSYRVEDPPDTRGPFG</sequence>
<accession>A0A2T4UES2</accession>
<dbReference type="RefSeq" id="WP_107570008.1">
    <property type="nucleotide sequence ID" value="NZ_PYYB01000002.1"/>
</dbReference>
<name>A0A2T4UES2_9ACTN</name>
<gene>
    <name evidence="3" type="ORF">C7Y72_15035</name>
</gene>
<feature type="transmembrane region" description="Helical" evidence="1">
    <location>
        <begin position="83"/>
        <end position="102"/>
    </location>
</feature>
<keyword evidence="4" id="KW-1185">Reference proteome</keyword>
<evidence type="ECO:0000313" key="4">
    <source>
        <dbReference type="Proteomes" id="UP000240739"/>
    </source>
</evidence>
<evidence type="ECO:0000259" key="2">
    <source>
        <dbReference type="Pfam" id="PF23636"/>
    </source>
</evidence>
<comment type="caution">
    <text evidence="3">The sequence shown here is derived from an EMBL/GenBank/DDBJ whole genome shotgun (WGS) entry which is preliminary data.</text>
</comment>
<protein>
    <recommendedName>
        <fullName evidence="2">DUF7144 domain-containing protein</fullName>
    </recommendedName>
</protein>
<keyword evidence="1" id="KW-0812">Transmembrane</keyword>
<dbReference type="InterPro" id="IPR055568">
    <property type="entry name" value="DUF7144"/>
</dbReference>